<evidence type="ECO:0000256" key="3">
    <source>
        <dbReference type="ARBA" id="ARBA00022692"/>
    </source>
</evidence>
<comment type="caution">
    <text evidence="12">The sequence shown here is derived from an EMBL/GenBank/DDBJ whole genome shotgun (WGS) entry which is preliminary data.</text>
</comment>
<dbReference type="SUPFAM" id="SSF81321">
    <property type="entry name" value="Family A G protein-coupled receptor-like"/>
    <property type="match status" value="1"/>
</dbReference>
<dbReference type="PROSITE" id="PS00237">
    <property type="entry name" value="G_PROTEIN_RECEP_F1_1"/>
    <property type="match status" value="1"/>
</dbReference>
<evidence type="ECO:0000256" key="5">
    <source>
        <dbReference type="ARBA" id="ARBA00023040"/>
    </source>
</evidence>
<dbReference type="SMART" id="SM01381">
    <property type="entry name" value="7TM_GPCR_Srsx"/>
    <property type="match status" value="1"/>
</dbReference>
<dbReference type="InterPro" id="IPR017452">
    <property type="entry name" value="GPCR_Rhodpsn_7TM"/>
</dbReference>
<evidence type="ECO:0000256" key="10">
    <source>
        <dbReference type="SAM" id="Phobius"/>
    </source>
</evidence>
<dbReference type="Proteomes" id="UP001159405">
    <property type="component" value="Unassembled WGS sequence"/>
</dbReference>
<dbReference type="Gene3D" id="1.20.1070.10">
    <property type="entry name" value="Rhodopsin 7-helix transmembrane proteins"/>
    <property type="match status" value="1"/>
</dbReference>
<dbReference type="PANTHER" id="PTHR22752">
    <property type="entry name" value="G PROTEIN-COUPLED RECEPTOR"/>
    <property type="match status" value="1"/>
</dbReference>
<keyword evidence="5 9" id="KW-0297">G-protein coupled receptor</keyword>
<dbReference type="PRINTS" id="PR00237">
    <property type="entry name" value="GPCRRHODOPSN"/>
</dbReference>
<feature type="transmembrane region" description="Helical" evidence="10">
    <location>
        <begin position="233"/>
        <end position="254"/>
    </location>
</feature>
<evidence type="ECO:0000256" key="8">
    <source>
        <dbReference type="ARBA" id="ARBA00023224"/>
    </source>
</evidence>
<evidence type="ECO:0000256" key="6">
    <source>
        <dbReference type="ARBA" id="ARBA00023136"/>
    </source>
</evidence>
<feature type="domain" description="G-protein coupled receptors family 1 profile" evidence="11">
    <location>
        <begin position="34"/>
        <end position="285"/>
    </location>
</feature>
<accession>A0ABN8PQP6</accession>
<dbReference type="PROSITE" id="PS50262">
    <property type="entry name" value="G_PROTEIN_RECEP_F1_2"/>
    <property type="match status" value="1"/>
</dbReference>
<reference evidence="12 13" key="1">
    <citation type="submission" date="2022-05" db="EMBL/GenBank/DDBJ databases">
        <authorList>
            <consortium name="Genoscope - CEA"/>
            <person name="William W."/>
        </authorList>
    </citation>
    <scope>NUCLEOTIDE SEQUENCE [LARGE SCALE GENOMIC DNA]</scope>
</reference>
<protein>
    <recommendedName>
        <fullName evidence="11">G-protein coupled receptors family 1 profile domain-containing protein</fullName>
    </recommendedName>
</protein>
<evidence type="ECO:0000313" key="13">
    <source>
        <dbReference type="Proteomes" id="UP001159405"/>
    </source>
</evidence>
<keyword evidence="4 10" id="KW-1133">Transmembrane helix</keyword>
<keyword evidence="7 9" id="KW-0675">Receptor</keyword>
<dbReference type="InterPro" id="IPR000276">
    <property type="entry name" value="GPCR_Rhodpsn"/>
</dbReference>
<comment type="similarity">
    <text evidence="9">Belongs to the G-protein coupled receptor 1 family.</text>
</comment>
<feature type="transmembrane region" description="Helical" evidence="10">
    <location>
        <begin position="180"/>
        <end position="205"/>
    </location>
</feature>
<name>A0ABN8PQP6_9CNID</name>
<evidence type="ECO:0000256" key="2">
    <source>
        <dbReference type="ARBA" id="ARBA00022475"/>
    </source>
</evidence>
<feature type="transmembrane region" description="Helical" evidence="10">
    <location>
        <begin position="55"/>
        <end position="79"/>
    </location>
</feature>
<evidence type="ECO:0000259" key="11">
    <source>
        <dbReference type="PROSITE" id="PS50262"/>
    </source>
</evidence>
<evidence type="ECO:0000256" key="9">
    <source>
        <dbReference type="RuleBase" id="RU000688"/>
    </source>
</evidence>
<keyword evidence="2" id="KW-1003">Cell membrane</keyword>
<gene>
    <name evidence="12" type="ORF">PLOB_00046985</name>
</gene>
<feature type="transmembrane region" description="Helical" evidence="10">
    <location>
        <begin position="85"/>
        <end position="113"/>
    </location>
</feature>
<dbReference type="Pfam" id="PF00001">
    <property type="entry name" value="7tm_1"/>
    <property type="match status" value="1"/>
</dbReference>
<keyword evidence="13" id="KW-1185">Reference proteome</keyword>
<evidence type="ECO:0000256" key="7">
    <source>
        <dbReference type="ARBA" id="ARBA00023170"/>
    </source>
</evidence>
<feature type="transmembrane region" description="Helical" evidence="10">
    <location>
        <begin position="134"/>
        <end position="160"/>
    </location>
</feature>
<sequence length="332" mass="36897">MTSEMLHEIPFRQSSSIVLESFICSILLLLALVGNVLVIVVVFKNPRLSTTTSLFIAALATTDLINVTIPGPLFLVALITGERSYTSIGCGISGFFMHFLTLASVSTMGLIAVNRYFCVLKPSRYKSIFTFRRSAFFLGALWMFIGVVIVFPLIVGWASMEFSPSMATCSLHFNSLTSETGFTMFVMIVFVFTSFVLVALCYFFVWKTLRQHRNHLASIRGLSVQELNLTKTFFVLVVSFIVLWLPTFVVIVLYRVVLGETIPRPLALAVPYELLANSAVNPWIYGATNPSFRKKLMSILSRGRNRVQPIGGSVFSGLSNQNSPPTIIINNN</sequence>
<proteinExistence type="inferred from homology"/>
<evidence type="ECO:0000256" key="4">
    <source>
        <dbReference type="ARBA" id="ARBA00022989"/>
    </source>
</evidence>
<comment type="subcellular location">
    <subcellularLocation>
        <location evidence="1">Cell membrane</location>
        <topology evidence="1">Multi-pass membrane protein</topology>
    </subcellularLocation>
</comment>
<keyword evidence="6 10" id="KW-0472">Membrane</keyword>
<evidence type="ECO:0000313" key="12">
    <source>
        <dbReference type="EMBL" id="CAH3148822.1"/>
    </source>
</evidence>
<organism evidence="12 13">
    <name type="scientific">Porites lobata</name>
    <dbReference type="NCBI Taxonomy" id="104759"/>
    <lineage>
        <taxon>Eukaryota</taxon>
        <taxon>Metazoa</taxon>
        <taxon>Cnidaria</taxon>
        <taxon>Anthozoa</taxon>
        <taxon>Hexacorallia</taxon>
        <taxon>Scleractinia</taxon>
        <taxon>Fungiina</taxon>
        <taxon>Poritidae</taxon>
        <taxon>Porites</taxon>
    </lineage>
</organism>
<keyword evidence="3 9" id="KW-0812">Transmembrane</keyword>
<keyword evidence="8 9" id="KW-0807">Transducer</keyword>
<feature type="transmembrane region" description="Helical" evidence="10">
    <location>
        <begin position="20"/>
        <end position="43"/>
    </location>
</feature>
<evidence type="ECO:0000256" key="1">
    <source>
        <dbReference type="ARBA" id="ARBA00004651"/>
    </source>
</evidence>
<dbReference type="CDD" id="cd00637">
    <property type="entry name" value="7tm_classA_rhodopsin-like"/>
    <property type="match status" value="1"/>
</dbReference>
<dbReference type="EMBL" id="CALNXK010000085">
    <property type="protein sequence ID" value="CAH3148822.1"/>
    <property type="molecule type" value="Genomic_DNA"/>
</dbReference>